<feature type="compositionally biased region" description="Basic and acidic residues" evidence="1">
    <location>
        <begin position="117"/>
        <end position="131"/>
    </location>
</feature>
<keyword evidence="5" id="KW-1185">Reference proteome</keyword>
<evidence type="ECO:0000313" key="4">
    <source>
        <dbReference type="EMBL" id="NVY96476.1"/>
    </source>
</evidence>
<dbReference type="Proteomes" id="UP000563523">
    <property type="component" value="Unassembled WGS sequence"/>
</dbReference>
<feature type="signal peptide" evidence="2">
    <location>
        <begin position="1"/>
        <end position="26"/>
    </location>
</feature>
<feature type="region of interest" description="Disordered" evidence="1">
    <location>
        <begin position="47"/>
        <end position="145"/>
    </location>
</feature>
<proteinExistence type="predicted"/>
<sequence length="1766" mass="189269">MVHKIVCQLSILLILAPFISASNVQAQTVMVPQPVVNQYAQKAKTDLLNNGQTPPKQAQATMPKPLQSAVARSLVTPTSTNLSSSGSTTPQKAAPASSAQQEAQRDKAANALAVARDYTRTPDEVLHDNGANKRGRQTQLPQEFQSLPERNLAMVKQYSDSGTPWQAPKNSINTAVQARQQTNPSKLAAQNLAEKLKPQAKEDPVPAKAVEVSTWEQLKNALGDNRVGTIKLTANITATDSYDDKGSRTASLALESANPNKRQTLNLDKYTIGLSADVAAGTSRTLQVKDLDVQQDGNLYGIFYATGGTKNNSGSLGLGQIILDNITYTGDQTIYALNFDLIFKNEITITAKASEIAQVSNVRVTSGSTLRGSANSGDGAFWFYNTGNLTIESGKTSAIKTTVNLKKTAAGSSLLYSIHDLIIGNNTDVTLDSGPNAYGIVQQLADGGLYIGSNAQVTMDSSKGAGDVFNSSKGEFSVGDNSTVTLTAAGSGKVVAVAGASNVGSNVKLSMTSDKGDVLTSSGTVDFGSKATITMKNNSGTILTAGSGVGFGAYTDVDLRSVGGYVIGTNGDVTLAHDATVQLSNKDQVGNDSLANNNIVLSLGANLSLADRAQLKIIGSDNNANTKGTRPGAKQSMVALTSSAADSINLSKNAVVDITIPHDIGYGGNLDNIPVISSKGPTNLDLKPAASFTVTAKRTDENQTARVNIFDFGGNSKINIDSATVTINTNANLSGAVINVSGNEDITVDHGAFNVKVTGKSTGSIINCSQRTILDLNDVKSFDLEFSDIGSSGTLLNLSGTNNILRMKNSSAANNYYDVFTEYTNVANPAQTNSNQAFRNIATADDSDITLGSGGDTGIELDISKYTIGGNDVINSAMASTKLKTGSTTAAKRSADAFLCGFNPKYCREIKVVPHDPSVEESTVSADNWLSFYNAMVNPAVTYIKVTKDFQYDDKLTTRQGNDANYVPLRNLIVDGKNENETTGQKPYHTIDFRYTHFENAHNVPKFFNVTYEFKNLDMWGTGYWGPFTAYYSESSLVNKDCGDGIIKYDNINYTGAQLTCSYRFEVNLSGTINNKSVGYPGYTSPIDGTERKGDQLSSQENIEASKLVFLDDCNYTGTANKSTVFDIDNGNATIKNNLVKDAGIYVGNRVKIKVASEISVSADGVVYTNQNLTTGKDSTFTITPPNSGNYMALHVAGGKVNIGKKSSLNINVDESPQSLGNTTFKNSSSGNLIRMERNSDITVSNYGKLNITGTTQRKKVSTSYTRGNSLINSSGNFKIGAHGELNISLADGTINGSSLKGMNLIYGGSLFTFDDAEKVNLDVSKNYETARLINMSGDFIAKNQSMQAWWREEPPMPEADKKKLRRSPDDSSTTSPINYFYWPYLVQLDYSYDSGGVVQQEIINGNSLPSLQTYYEPNSFKRILFSHVSDVTVDINADEVANGVISGNATKDSLINVTYYPITKRDPTDVLKKPTIDNPDKISMNDIKAGYDKYHVKANEGSYEVGLNKKDLKPGDRFVVRAYLNGKEAFASYVVLGQIDVIGGDKDPNTGKEDPDKDISPDKGKINPDDTIKDGQNKNLTEESGDFGIDYVSNFTFKRAKLDVNQTNQSASLSTKKPMIQVNDFRQGKYGWQVQASLSPFTNVNDPSKSIAGAQLLLKSGGFVKRNNNSNADVKDIPPIFAGGTDGVTLTTSADSEFTNVLTAKNTDSAPDPDHPSEKDFGKGVGKGIWKNLFTGSVLQFNPTLVAPGSYRATVTWQLVNGPTD</sequence>
<protein>
    <submittedName>
        <fullName evidence="4">WxL domain-containing protein</fullName>
    </submittedName>
</protein>
<feature type="chain" id="PRO_5032630071" evidence="2">
    <location>
        <begin position="27"/>
        <end position="1766"/>
    </location>
</feature>
<dbReference type="Pfam" id="PF20585">
    <property type="entry name" value="Pectate_lyase_5"/>
    <property type="match status" value="2"/>
</dbReference>
<feature type="compositionally biased region" description="Low complexity" evidence="1">
    <location>
        <begin position="76"/>
        <end position="102"/>
    </location>
</feature>
<dbReference type="EMBL" id="JABZEC010000003">
    <property type="protein sequence ID" value="NVY96476.1"/>
    <property type="molecule type" value="Genomic_DNA"/>
</dbReference>
<reference evidence="4 5" key="1">
    <citation type="submission" date="2020-06" db="EMBL/GenBank/DDBJ databases">
        <authorList>
            <person name="Kang J."/>
        </authorList>
    </citation>
    <scope>NUCLEOTIDE SEQUENCE [LARGE SCALE GENOMIC DNA]</scope>
    <source>
        <strain evidence="4 5">DCY120</strain>
    </source>
</reference>
<feature type="compositionally biased region" description="Basic and acidic residues" evidence="1">
    <location>
        <begin position="1545"/>
        <end position="1577"/>
    </location>
</feature>
<gene>
    <name evidence="4" type="ORF">HU830_04735</name>
</gene>
<feature type="region of interest" description="Disordered" evidence="1">
    <location>
        <begin position="1545"/>
        <end position="1580"/>
    </location>
</feature>
<dbReference type="InterPro" id="IPR046776">
    <property type="entry name" value="Pectate_lyase_5"/>
</dbReference>
<comment type="caution">
    <text evidence="4">The sequence shown here is derived from an EMBL/GenBank/DDBJ whole genome shotgun (WGS) entry which is preliminary data.</text>
</comment>
<organism evidence="4 5">
    <name type="scientific">Bombilactobacillus apium</name>
    <dbReference type="NCBI Taxonomy" id="2675299"/>
    <lineage>
        <taxon>Bacteria</taxon>
        <taxon>Bacillati</taxon>
        <taxon>Bacillota</taxon>
        <taxon>Bacilli</taxon>
        <taxon>Lactobacillales</taxon>
        <taxon>Lactobacillaceae</taxon>
        <taxon>Bombilactobacillus</taxon>
    </lineage>
</organism>
<feature type="compositionally biased region" description="Polar residues" evidence="1">
    <location>
        <begin position="47"/>
        <end position="60"/>
    </location>
</feature>
<dbReference type="InterPro" id="IPR027994">
    <property type="entry name" value="WxL_dom"/>
</dbReference>
<accession>A0A850RAX4</accession>
<dbReference type="RefSeq" id="WP_176942632.1">
    <property type="nucleotide sequence ID" value="NZ_JABZEC010000003.1"/>
</dbReference>
<evidence type="ECO:0000259" key="3">
    <source>
        <dbReference type="Pfam" id="PF13731"/>
    </source>
</evidence>
<evidence type="ECO:0000313" key="5">
    <source>
        <dbReference type="Proteomes" id="UP000563523"/>
    </source>
</evidence>
<evidence type="ECO:0000256" key="2">
    <source>
        <dbReference type="SAM" id="SignalP"/>
    </source>
</evidence>
<name>A0A850RAX4_9LACO</name>
<keyword evidence="2" id="KW-0732">Signal</keyword>
<feature type="domain" description="WxL" evidence="3">
    <location>
        <begin position="1567"/>
        <end position="1764"/>
    </location>
</feature>
<dbReference type="Pfam" id="PF13731">
    <property type="entry name" value="WxL"/>
    <property type="match status" value="1"/>
</dbReference>
<evidence type="ECO:0000256" key="1">
    <source>
        <dbReference type="SAM" id="MobiDB-lite"/>
    </source>
</evidence>